<dbReference type="PIRSF" id="PIRSF007023">
    <property type="entry name" value="UDP-Galf_transf"/>
    <property type="match status" value="1"/>
</dbReference>
<dbReference type="Gene3D" id="3.40.50.2000">
    <property type="entry name" value="Glycogen Phosphorylase B"/>
    <property type="match status" value="2"/>
</dbReference>
<comment type="subunit">
    <text evidence="5">Homotetramer; a dimer of dimers.</text>
</comment>
<evidence type="ECO:0000313" key="9">
    <source>
        <dbReference type="Proteomes" id="UP000004959"/>
    </source>
</evidence>
<dbReference type="Pfam" id="PF26337">
    <property type="entry name" value="Gtf3_C"/>
    <property type="match status" value="1"/>
</dbReference>
<comment type="caution">
    <text evidence="8">The sequence shown here is derived from an EMBL/GenBank/DDBJ whole genome shotgun (WGS) entry which is preliminary data.</text>
</comment>
<feature type="binding site" evidence="5">
    <location>
        <position position="16"/>
    </location>
    <ligand>
        <name>UDP</name>
        <dbReference type="ChEBI" id="CHEBI:58223"/>
    </ligand>
</feature>
<keyword evidence="3 5" id="KW-0808">Transferase</keyword>
<dbReference type="EMBL" id="AFVZ01000001">
    <property type="protein sequence ID" value="EHN59936.1"/>
    <property type="molecule type" value="Genomic_DNA"/>
</dbReference>
<evidence type="ECO:0000256" key="3">
    <source>
        <dbReference type="ARBA" id="ARBA00022679"/>
    </source>
</evidence>
<evidence type="ECO:0000256" key="2">
    <source>
        <dbReference type="ARBA" id="ARBA00022676"/>
    </source>
</evidence>
<dbReference type="HOGENOM" id="CLU_057651_0_0_9"/>
<evidence type="ECO:0000259" key="7">
    <source>
        <dbReference type="Pfam" id="PF26337"/>
    </source>
</evidence>
<comment type="function">
    <text evidence="5">Required for polymorphic O-glycosylation of the serine-rich repeat protein in this bacteria. Catalyzes the second step in glycosylation by transferring a sugar from a UDP-activated sugar to the terminal GlcNAc moiety of the 3-O-(N-acetyl-alpha-D-glucosaminyl)-L-seryl-[protein] resulting from the first glycosylation step.</text>
</comment>
<dbReference type="EC" id="2.4.1.-" evidence="5"/>
<comment type="pathway">
    <text evidence="1 5">Protein modification; protein glycosylation.</text>
</comment>
<dbReference type="OrthoDB" id="9790931at2"/>
<dbReference type="GO" id="GO:0035251">
    <property type="term" value="F:UDP-glucosyltransferase activity"/>
    <property type="evidence" value="ECO:0007669"/>
    <property type="project" value="InterPro"/>
</dbReference>
<dbReference type="PATRIC" id="fig|1045004.4.peg.1836"/>
<evidence type="ECO:0000256" key="1">
    <source>
        <dbReference type="ARBA" id="ARBA00004922"/>
    </source>
</evidence>
<keyword evidence="4 5" id="KW-0547">Nucleotide-binding</keyword>
<sequence length="343" mass="38970">MKFHITNLYGQSQASTAQIAQNMVAKQAEQLGFKEIGIYSYPIRSDHGQEMSKRIDGMLASVSYGDLVVMQIPSWNGVEFEEAMARKLRAYQGLKLVVFVHDFIPLMFENNAYLMKRYIDLCNLAHVVILPSQNMREQLADNGLTAQTVIQHMWDHPQDMDVFKKNFEKKFYFAGNPDRFPFVKNWHYDSPLEVFADTPTDFDAEQNKHVSFSGWKSGADLLLHFSGGFGLVWSENISNQAERNYSKINISYKLSAYLSAGIPVIVNRGISNQSIIEDNHLGLVASSLDEANDMVSALTENQYAEMVKQVENFAPLLRKGYFTKKCLIDAIGKALMVQEHLEK</sequence>
<dbReference type="eggNOG" id="COG0438">
    <property type="taxonomic scope" value="Bacteria"/>
</dbReference>
<comment type="domain">
    <text evidence="5">Dimerizes via the C-terminus; dimerization is required for tetramer formation. Binds protein substrate via an exposed loop in the N-terminus.</text>
</comment>
<dbReference type="RefSeq" id="WP_007747365.1">
    <property type="nucleotide sequence ID" value="NZ_CM001398.1"/>
</dbReference>
<evidence type="ECO:0000313" key="8">
    <source>
        <dbReference type="EMBL" id="EHN59936.1"/>
    </source>
</evidence>
<organism evidence="8 9">
    <name type="scientific">Oenococcus kitaharae DSM 17330</name>
    <dbReference type="NCBI Taxonomy" id="1045004"/>
    <lineage>
        <taxon>Bacteria</taxon>
        <taxon>Bacillati</taxon>
        <taxon>Bacillota</taxon>
        <taxon>Bacilli</taxon>
        <taxon>Lactobacillales</taxon>
        <taxon>Lactobacillaceae</taxon>
        <taxon>Oenococcus</taxon>
    </lineage>
</organism>
<dbReference type="HAMAP" id="MF_00841">
    <property type="entry name" value="Gtf3"/>
    <property type="match status" value="1"/>
</dbReference>
<feature type="domain" description="Glucosyltransferase 3-like C-terminal" evidence="7">
    <location>
        <begin position="172"/>
        <end position="330"/>
    </location>
</feature>
<keyword evidence="9" id="KW-1185">Reference proteome</keyword>
<dbReference type="AlphaFoldDB" id="G9WHE4"/>
<dbReference type="InterPro" id="IPR043676">
    <property type="entry name" value="Gtf3"/>
</dbReference>
<evidence type="ECO:0000259" key="6">
    <source>
        <dbReference type="Pfam" id="PF26334"/>
    </source>
</evidence>
<dbReference type="SUPFAM" id="SSF53756">
    <property type="entry name" value="UDP-Glycosyltransferase/glycogen phosphorylase"/>
    <property type="match status" value="1"/>
</dbReference>
<feature type="binding site" evidence="5">
    <location>
        <begin position="251"/>
        <end position="256"/>
    </location>
    <ligand>
        <name>UDP</name>
        <dbReference type="ChEBI" id="CHEBI:58223"/>
    </ligand>
</feature>
<dbReference type="STRING" id="336988.NT96_06490"/>
<dbReference type="InterPro" id="IPR058591">
    <property type="entry name" value="Gtf3_N"/>
</dbReference>
<dbReference type="GO" id="GO:0000166">
    <property type="term" value="F:nucleotide binding"/>
    <property type="evidence" value="ECO:0007669"/>
    <property type="project" value="UniProtKB-KW"/>
</dbReference>
<keyword evidence="2 5" id="KW-0328">Glycosyltransferase</keyword>
<name>G9WHE4_9LACO</name>
<evidence type="ECO:0000256" key="4">
    <source>
        <dbReference type="ARBA" id="ARBA00022741"/>
    </source>
</evidence>
<protein>
    <recommendedName>
        <fullName evidence="5">Glucosyltransferase 3</fullName>
        <ecNumber evidence="5">2.4.1.-</ecNumber>
    </recommendedName>
</protein>
<proteinExistence type="inferred from homology"/>
<dbReference type="Proteomes" id="UP000004959">
    <property type="component" value="Chromosome"/>
</dbReference>
<comment type="similarity">
    <text evidence="5">Belongs to the Gtf3 glucosyltransferase family.</text>
</comment>
<feature type="binding site" evidence="5">
    <location>
        <position position="179"/>
    </location>
    <ligand>
        <name>UDP</name>
        <dbReference type="ChEBI" id="CHEBI:58223"/>
    </ligand>
</feature>
<dbReference type="Pfam" id="PF26334">
    <property type="entry name" value="Gtf3_N"/>
    <property type="match status" value="1"/>
</dbReference>
<accession>G9WHE4</accession>
<reference evidence="8 9" key="1">
    <citation type="journal article" date="2012" name="PLoS ONE">
        <title>Functional divergence in the genus oenococcus as predicted by genome sequencing of the newly-described species, Oenococcus kitaharae.</title>
        <authorList>
            <person name="Borneman A.R."/>
            <person name="McCarthy J.M."/>
            <person name="Chambers P.J."/>
            <person name="Bartowsky E.J."/>
        </authorList>
    </citation>
    <scope>NUCLEOTIDE SEQUENCE [LARGE SCALE GENOMIC DNA]</scope>
    <source>
        <strain evidence="9">DSM17330</strain>
    </source>
</reference>
<dbReference type="UniPathway" id="UPA00378"/>
<dbReference type="InterPro" id="IPR058592">
    <property type="entry name" value="Gtf3_C"/>
</dbReference>
<evidence type="ECO:0000256" key="5">
    <source>
        <dbReference type="HAMAP-Rule" id="MF_00841"/>
    </source>
</evidence>
<feature type="domain" description="Glucosyltransferase 3-like N-terminal" evidence="6">
    <location>
        <begin position="2"/>
        <end position="153"/>
    </location>
</feature>
<gene>
    <name evidence="5" type="primary">gtf3</name>
    <name evidence="8" type="ORF">OKIT_1866</name>
</gene>